<accession>A0A3B3RPS7</accession>
<evidence type="ECO:0000256" key="1">
    <source>
        <dbReference type="ARBA" id="ARBA00022443"/>
    </source>
</evidence>
<dbReference type="InterPro" id="IPR036028">
    <property type="entry name" value="SH3-like_dom_sf"/>
</dbReference>
<keyword evidence="1 2" id="KW-0728">SH3 domain</keyword>
<feature type="compositionally biased region" description="Basic and acidic residues" evidence="4">
    <location>
        <begin position="322"/>
        <end position="332"/>
    </location>
</feature>
<name>A0A3B3RPS7_9TELE</name>
<reference evidence="6" key="1">
    <citation type="submission" date="2025-08" db="UniProtKB">
        <authorList>
            <consortium name="Ensembl"/>
        </authorList>
    </citation>
    <scope>IDENTIFICATION</scope>
</reference>
<dbReference type="Ensembl" id="ENSPKIT00000000889.1">
    <property type="protein sequence ID" value="ENSPKIP00000020273.1"/>
    <property type="gene ID" value="ENSPKIG00000005110.1"/>
</dbReference>
<sequence length="446" mass="50129">MEVMVLMDFEGNEADELTVHVGDVVKTVSKAAEDGWLQGELRGVRGIFPANFVKEVPAYLKGGEHREPRSIRKSKTVKGTPTRRCEVLFPYTPLNDDELELTVGEIVEILKEIEDGWWLGKNNYKLGVFPSNFVKEIFVTGKDYKPAEGKSRPKLTDAIFTKEVKEQQRTSVRRKINSVNECCQVMFDYKSVLDDELDLKKGDIVTVISKDSEDEGWWEGELNGRRGFFPDNFVMVLTVPHLPGAMSQPPARQSPEKPPGETEPPPVEKTPHQDETDLAPPGQGRETTDGPMKQRKAPPPPVKDKPSWPPQIKINGEQSPKPAEETKEKDVDQFDNVDVSPAKLNHPTANRAKPPHRRPPTNLHSPSSETFPVVAPKPTSKASQEEAGTMDDVRTAVRDLQMTLELFKAQHERDMEELKADLKDERSKRVALQGEVQALKKTVNQH</sequence>
<dbReference type="STRING" id="1676925.ENSPKIP00000020273"/>
<dbReference type="PANTHER" id="PTHR14167:SF115">
    <property type="entry name" value="SH3 DOMAIN-CONTAINING PROTEIN 21 ISOFORM X1"/>
    <property type="match status" value="1"/>
</dbReference>
<dbReference type="PRINTS" id="PR00452">
    <property type="entry name" value="SH3DOMAIN"/>
</dbReference>
<dbReference type="GeneTree" id="ENSGT00940000160627"/>
<dbReference type="Gene3D" id="2.30.30.40">
    <property type="entry name" value="SH3 Domains"/>
    <property type="match status" value="3"/>
</dbReference>
<feature type="domain" description="SH3" evidence="5">
    <location>
        <begin position="178"/>
        <end position="239"/>
    </location>
</feature>
<dbReference type="GO" id="GO:0016477">
    <property type="term" value="P:cell migration"/>
    <property type="evidence" value="ECO:0007669"/>
    <property type="project" value="TreeGrafter"/>
</dbReference>
<organism evidence="6 7">
    <name type="scientific">Paramormyrops kingsleyae</name>
    <dbReference type="NCBI Taxonomy" id="1676925"/>
    <lineage>
        <taxon>Eukaryota</taxon>
        <taxon>Metazoa</taxon>
        <taxon>Chordata</taxon>
        <taxon>Craniata</taxon>
        <taxon>Vertebrata</taxon>
        <taxon>Euteleostomi</taxon>
        <taxon>Actinopterygii</taxon>
        <taxon>Neopterygii</taxon>
        <taxon>Teleostei</taxon>
        <taxon>Osteoglossocephala</taxon>
        <taxon>Osteoglossomorpha</taxon>
        <taxon>Osteoglossiformes</taxon>
        <taxon>Mormyridae</taxon>
        <taxon>Paramormyrops</taxon>
    </lineage>
</organism>
<feature type="domain" description="SH3" evidence="5">
    <location>
        <begin position="80"/>
        <end position="139"/>
    </location>
</feature>
<reference evidence="6" key="2">
    <citation type="submission" date="2025-09" db="UniProtKB">
        <authorList>
            <consortium name="Ensembl"/>
        </authorList>
    </citation>
    <scope>IDENTIFICATION</scope>
</reference>
<dbReference type="Proteomes" id="UP000261540">
    <property type="component" value="Unplaced"/>
</dbReference>
<dbReference type="SUPFAM" id="SSF50044">
    <property type="entry name" value="SH3-domain"/>
    <property type="match status" value="3"/>
</dbReference>
<dbReference type="InterPro" id="IPR001452">
    <property type="entry name" value="SH3_domain"/>
</dbReference>
<feature type="coiled-coil region" evidence="3">
    <location>
        <begin position="408"/>
        <end position="442"/>
    </location>
</feature>
<dbReference type="PRINTS" id="PR01887">
    <property type="entry name" value="SPECTRNALPHA"/>
</dbReference>
<dbReference type="CDD" id="cd12142">
    <property type="entry name" value="SH3_D21-like"/>
    <property type="match status" value="1"/>
</dbReference>
<keyword evidence="3" id="KW-0175">Coiled coil</keyword>
<dbReference type="Pfam" id="PF14604">
    <property type="entry name" value="SH3_9"/>
    <property type="match status" value="3"/>
</dbReference>
<keyword evidence="7" id="KW-1185">Reference proteome</keyword>
<dbReference type="InterPro" id="IPR035468">
    <property type="entry name" value="SH3D21_SH3"/>
</dbReference>
<evidence type="ECO:0000313" key="7">
    <source>
        <dbReference type="Proteomes" id="UP000261540"/>
    </source>
</evidence>
<dbReference type="AlphaFoldDB" id="A0A3B3RPS7"/>
<evidence type="ECO:0000256" key="2">
    <source>
        <dbReference type="PROSITE-ProRule" id="PRU00192"/>
    </source>
</evidence>
<evidence type="ECO:0000256" key="4">
    <source>
        <dbReference type="SAM" id="MobiDB-lite"/>
    </source>
</evidence>
<evidence type="ECO:0000256" key="3">
    <source>
        <dbReference type="SAM" id="Coils"/>
    </source>
</evidence>
<dbReference type="SMART" id="SM00326">
    <property type="entry name" value="SH3"/>
    <property type="match status" value="3"/>
</dbReference>
<dbReference type="PROSITE" id="PS50002">
    <property type="entry name" value="SH3"/>
    <property type="match status" value="3"/>
</dbReference>
<protein>
    <submittedName>
        <fullName evidence="6">SH3 domain containing 21</fullName>
    </submittedName>
</protein>
<dbReference type="InterPro" id="IPR050384">
    <property type="entry name" value="Endophilin_SH3RF"/>
</dbReference>
<feature type="domain" description="SH3" evidence="5">
    <location>
        <begin position="1"/>
        <end position="58"/>
    </location>
</feature>
<dbReference type="PANTHER" id="PTHR14167">
    <property type="entry name" value="SH3 DOMAIN-CONTAINING"/>
    <property type="match status" value="1"/>
</dbReference>
<dbReference type="OrthoDB" id="73680at2759"/>
<dbReference type="CDD" id="cd11874">
    <property type="entry name" value="SH3_CD2AP-like_2"/>
    <property type="match status" value="1"/>
</dbReference>
<dbReference type="GO" id="GO:0007015">
    <property type="term" value="P:actin filament organization"/>
    <property type="evidence" value="ECO:0007669"/>
    <property type="project" value="TreeGrafter"/>
</dbReference>
<evidence type="ECO:0000313" key="6">
    <source>
        <dbReference type="Ensembl" id="ENSPKIP00000020273.1"/>
    </source>
</evidence>
<dbReference type="CTD" id="79729"/>
<feature type="region of interest" description="Disordered" evidence="4">
    <location>
        <begin position="244"/>
        <end position="390"/>
    </location>
</feature>
<proteinExistence type="predicted"/>
<dbReference type="KEGG" id="pki:111848893"/>
<evidence type="ECO:0000259" key="5">
    <source>
        <dbReference type="PROSITE" id="PS50002"/>
    </source>
</evidence>